<dbReference type="FunFam" id="3.90.70.10:FF:000413">
    <property type="entry name" value="Cathepsin Z"/>
    <property type="match status" value="1"/>
</dbReference>
<dbReference type="AlphaFoldDB" id="A0AAW1BSS8"/>
<organism evidence="2 3">
    <name type="scientific">Crotalus adamanteus</name>
    <name type="common">Eastern diamondback rattlesnake</name>
    <dbReference type="NCBI Taxonomy" id="8729"/>
    <lineage>
        <taxon>Eukaryota</taxon>
        <taxon>Metazoa</taxon>
        <taxon>Chordata</taxon>
        <taxon>Craniata</taxon>
        <taxon>Vertebrata</taxon>
        <taxon>Euteleostomi</taxon>
        <taxon>Lepidosauria</taxon>
        <taxon>Squamata</taxon>
        <taxon>Bifurcata</taxon>
        <taxon>Unidentata</taxon>
        <taxon>Episquamata</taxon>
        <taxon>Toxicofera</taxon>
        <taxon>Serpentes</taxon>
        <taxon>Colubroidea</taxon>
        <taxon>Viperidae</taxon>
        <taxon>Crotalinae</taxon>
        <taxon>Crotalus</taxon>
    </lineage>
</organism>
<protein>
    <submittedName>
        <fullName evidence="2">Cathepsin Z-like</fullName>
    </submittedName>
</protein>
<evidence type="ECO:0000313" key="3">
    <source>
        <dbReference type="Proteomes" id="UP001474421"/>
    </source>
</evidence>
<dbReference type="InterPro" id="IPR000668">
    <property type="entry name" value="Peptidase_C1A_C"/>
</dbReference>
<dbReference type="InterPro" id="IPR025661">
    <property type="entry name" value="Pept_asp_AS"/>
</dbReference>
<dbReference type="EMBL" id="JAOTOJ010000003">
    <property type="protein sequence ID" value="KAK9404850.1"/>
    <property type="molecule type" value="Genomic_DNA"/>
</dbReference>
<dbReference type="Gene3D" id="3.90.70.10">
    <property type="entry name" value="Cysteine proteinases"/>
    <property type="match status" value="1"/>
</dbReference>
<sequence length="88" mass="9894">MATSKLDAYTGGLYEEFSILPIINHIVSVAGWGVENGTEYWIVRNSWGDPWGESGWLRIVTSAYKDGRGRYYNLALEEECAYGDPILT</sequence>
<gene>
    <name evidence="2" type="ORF">NXF25_009677</name>
</gene>
<comment type="caution">
    <text evidence="2">The sequence shown here is derived from an EMBL/GenBank/DDBJ whole genome shotgun (WGS) entry which is preliminary data.</text>
</comment>
<dbReference type="InterPro" id="IPR038765">
    <property type="entry name" value="Papain-like_cys_pep_sf"/>
</dbReference>
<feature type="domain" description="Peptidase C1A papain C-terminal" evidence="1">
    <location>
        <begin position="4"/>
        <end position="63"/>
    </location>
</feature>
<dbReference type="Pfam" id="PF00112">
    <property type="entry name" value="Peptidase_C1"/>
    <property type="match status" value="1"/>
</dbReference>
<dbReference type="GO" id="GO:0008234">
    <property type="term" value="F:cysteine-type peptidase activity"/>
    <property type="evidence" value="ECO:0007669"/>
    <property type="project" value="InterPro"/>
</dbReference>
<dbReference type="SUPFAM" id="SSF54001">
    <property type="entry name" value="Cysteine proteinases"/>
    <property type="match status" value="1"/>
</dbReference>
<evidence type="ECO:0000259" key="1">
    <source>
        <dbReference type="Pfam" id="PF00112"/>
    </source>
</evidence>
<keyword evidence="3" id="KW-1185">Reference proteome</keyword>
<dbReference type="PROSITE" id="PS00640">
    <property type="entry name" value="THIOL_PROTEASE_ASN"/>
    <property type="match status" value="1"/>
</dbReference>
<evidence type="ECO:0000313" key="2">
    <source>
        <dbReference type="EMBL" id="KAK9404850.1"/>
    </source>
</evidence>
<dbReference type="Proteomes" id="UP001474421">
    <property type="component" value="Unassembled WGS sequence"/>
</dbReference>
<proteinExistence type="predicted"/>
<dbReference type="GO" id="GO:0006508">
    <property type="term" value="P:proteolysis"/>
    <property type="evidence" value="ECO:0007669"/>
    <property type="project" value="InterPro"/>
</dbReference>
<name>A0AAW1BSS8_CROAD</name>
<reference evidence="2 3" key="1">
    <citation type="journal article" date="2024" name="Proc. Natl. Acad. Sci. U.S.A.">
        <title>The genetic regulatory architecture and epigenomic basis for age-related changes in rattlesnake venom.</title>
        <authorList>
            <person name="Hogan M.P."/>
            <person name="Holding M.L."/>
            <person name="Nystrom G.S."/>
            <person name="Colston T.J."/>
            <person name="Bartlett D.A."/>
            <person name="Mason A.J."/>
            <person name="Ellsworth S.A."/>
            <person name="Rautsaw R.M."/>
            <person name="Lawrence K.C."/>
            <person name="Strickland J.L."/>
            <person name="He B."/>
            <person name="Fraser P."/>
            <person name="Margres M.J."/>
            <person name="Gilbert D.M."/>
            <person name="Gibbs H.L."/>
            <person name="Parkinson C.L."/>
            <person name="Rokyta D.R."/>
        </authorList>
    </citation>
    <scope>NUCLEOTIDE SEQUENCE [LARGE SCALE GENOMIC DNA]</scope>
    <source>
        <strain evidence="2">DRR0105</strain>
    </source>
</reference>
<accession>A0AAW1BSS8</accession>